<dbReference type="Proteomes" id="UP000215244">
    <property type="component" value="Chromosome"/>
</dbReference>
<evidence type="ECO:0000313" key="3">
    <source>
        <dbReference type="EMBL" id="ASV30946.1"/>
    </source>
</evidence>
<dbReference type="InterPro" id="IPR011055">
    <property type="entry name" value="Dup_hybrid_motif"/>
</dbReference>
<gene>
    <name evidence="3" type="ORF">CJ263_12375</name>
</gene>
<proteinExistence type="predicted"/>
<dbReference type="CDD" id="cd12797">
    <property type="entry name" value="M23_peptidase"/>
    <property type="match status" value="1"/>
</dbReference>
<dbReference type="Pfam" id="PF01551">
    <property type="entry name" value="Peptidase_M23"/>
    <property type="match status" value="1"/>
</dbReference>
<keyword evidence="1" id="KW-0472">Membrane</keyword>
<keyword evidence="4" id="KW-1185">Reference proteome</keyword>
<dbReference type="PANTHER" id="PTHR21666">
    <property type="entry name" value="PEPTIDASE-RELATED"/>
    <property type="match status" value="1"/>
</dbReference>
<evidence type="ECO:0000256" key="1">
    <source>
        <dbReference type="SAM" id="Phobius"/>
    </source>
</evidence>
<dbReference type="InterPro" id="IPR016047">
    <property type="entry name" value="M23ase_b-sheet_dom"/>
</dbReference>
<dbReference type="Gene3D" id="2.70.70.10">
    <property type="entry name" value="Glucose Permease (Domain IIA)"/>
    <property type="match status" value="1"/>
</dbReference>
<evidence type="ECO:0000259" key="2">
    <source>
        <dbReference type="Pfam" id="PF01551"/>
    </source>
</evidence>
<evidence type="ECO:0000313" key="4">
    <source>
        <dbReference type="Proteomes" id="UP000215244"/>
    </source>
</evidence>
<dbReference type="SUPFAM" id="SSF51261">
    <property type="entry name" value="Duplicated hybrid motif"/>
    <property type="match status" value="1"/>
</dbReference>
<dbReference type="GO" id="GO:0004222">
    <property type="term" value="F:metalloendopeptidase activity"/>
    <property type="evidence" value="ECO:0007669"/>
    <property type="project" value="TreeGrafter"/>
</dbReference>
<name>A0A223V6L0_9FLAO</name>
<dbReference type="AlphaFoldDB" id="A0A223V6L0"/>
<feature type="transmembrane region" description="Helical" evidence="1">
    <location>
        <begin position="41"/>
        <end position="59"/>
    </location>
</feature>
<dbReference type="OrthoDB" id="9810477at2"/>
<dbReference type="InterPro" id="IPR050570">
    <property type="entry name" value="Cell_wall_metabolism_enzyme"/>
</dbReference>
<sequence>MSTWKNIKKSSIGWIKGYAQKVGGITNSTDSGHFTPQNSSYWIFVGVFFLCIAANRFFYNNPQNTKDLGKLTRQIKKPMTEESREDLIYQRLNELLHDLENFEQMDRLKPFLPLRPEILDSVPSTVPLFREHYVLSSSYGNRHHPIHRVTRKHFGVDLAAEKDTPIYCTAAGRVAHIENDPNGHGLHVIISHAYGFSTLYGHMESVAVELGEALDAHDFIGTVGSTGISTGTHLHYEVIKDGNRINPAPSFNMKYEVYSNLKID</sequence>
<dbReference type="EMBL" id="CP022957">
    <property type="protein sequence ID" value="ASV30946.1"/>
    <property type="molecule type" value="Genomic_DNA"/>
</dbReference>
<keyword evidence="1" id="KW-1133">Transmembrane helix</keyword>
<dbReference type="PANTHER" id="PTHR21666:SF270">
    <property type="entry name" value="MUREIN HYDROLASE ACTIVATOR ENVC"/>
    <property type="match status" value="1"/>
</dbReference>
<reference evidence="3 4" key="1">
    <citation type="submission" date="2017-08" db="EMBL/GenBank/DDBJ databases">
        <title>The complete genome sequence of Maribacter sp. B1, isolated from deep-sea sediment.</title>
        <authorList>
            <person name="Wu Y.-H."/>
            <person name="Cheng H."/>
            <person name="Xu X.-W."/>
        </authorList>
    </citation>
    <scope>NUCLEOTIDE SEQUENCE [LARGE SCALE GENOMIC DNA]</scope>
    <source>
        <strain evidence="3 4">B1</strain>
    </source>
</reference>
<organism evidence="3 4">
    <name type="scientific">Maribacter cobaltidurans</name>
    <dbReference type="NCBI Taxonomy" id="1178778"/>
    <lineage>
        <taxon>Bacteria</taxon>
        <taxon>Pseudomonadati</taxon>
        <taxon>Bacteroidota</taxon>
        <taxon>Flavobacteriia</taxon>
        <taxon>Flavobacteriales</taxon>
        <taxon>Flavobacteriaceae</taxon>
        <taxon>Maribacter</taxon>
    </lineage>
</organism>
<protein>
    <recommendedName>
        <fullName evidence="2">M23ase beta-sheet core domain-containing protein</fullName>
    </recommendedName>
</protein>
<keyword evidence="1" id="KW-0812">Transmembrane</keyword>
<dbReference type="RefSeq" id="WP_094997560.1">
    <property type="nucleotide sequence ID" value="NZ_BMJL01000007.1"/>
</dbReference>
<accession>A0A223V6L0</accession>
<dbReference type="KEGG" id="marb:CJ263_12375"/>
<feature type="domain" description="M23ase beta-sheet core" evidence="2">
    <location>
        <begin position="152"/>
        <end position="247"/>
    </location>
</feature>